<dbReference type="RefSeq" id="WP_168275003.1">
    <property type="nucleotide sequence ID" value="NZ_WIEZ01000002.1"/>
</dbReference>
<feature type="region of interest" description="Disordered" evidence="1">
    <location>
        <begin position="529"/>
        <end position="564"/>
    </location>
</feature>
<dbReference type="AlphaFoldDB" id="A0A8I2KF70"/>
<sequence length="811" mass="88192">MEITHFSPRDLLSAAKWTSLLFTTYSLSLSFLEAVPLSSVNRSFKDFTVLTDLEGYLSSLSDVGAIGVGRDYDLVPIKVDGGVFHPKISLLADDSGNIRATVGSGNLSFGGWGYNHEVLEILRPGKDSRCFADLAEMLEAMAAASIPGRRFECLRPPGLNQFIDIARRASIQTGEGRSRLLHTMKGSLIPQFREMADELGGARALTIVSPFFTQHAGVEALASGLECADVSVMVPLRAPSMFEFKEATMGGFPCKRVTSELFEDRRSLHSKLFDIQCEKGRLVVTGSANATVPALLGRNIEAVVVRPTDRSTSLGWRPTTRSDSISTEEREPKPSSGAGLVVDYNGGAVVGRVMGLDATGDWDAFLSSGTRRQQVGAVSIDGSGKFRFAPPSNMDPLTLATSVQVILIRGDIELRGWLILRDLIGAISRRGPIARVINRIISGLDTLADVGAILDFFARDPQLLFDASARSGGGKSDRKDAISFFGENLSALRGTSAFDMDGTGTGLEAVHSGDALIEALVRHLANAMPQSHDDAADDPDEDSEPRVGEDVVQKPSIKNKRNNQHLQRPIVEKAFEQLFAKLEEHPAGSQRAAGLFVLFDMMIQIVPRTEAPDELLHFLMRRWHRAAVGARPTDTDPTSLDQCFSIIATRMVISDGMLAPRMHAALQTWIGGELDEDFRNLFEPTASGTEERRIYPDGQDAEWKQAWARLVGSKTQWSAMKELKAALAVGTQVVTIPEGASPQERSTIEKVVQGKSKPSRIAYLTSRRSDKVACPACNMGLAIEQRGRLAAKRIASCTYMRCGCVVIDISL</sequence>
<name>A0A8I2KF70_RHILV</name>
<proteinExistence type="predicted"/>
<dbReference type="Proteomes" id="UP000662259">
    <property type="component" value="Unassembled WGS sequence"/>
</dbReference>
<accession>A0A8I2KF70</accession>
<protein>
    <recommendedName>
        <fullName evidence="4">Phospholipase D-like domain-containing protein</fullName>
    </recommendedName>
</protein>
<evidence type="ECO:0008006" key="4">
    <source>
        <dbReference type="Google" id="ProtNLM"/>
    </source>
</evidence>
<evidence type="ECO:0000256" key="1">
    <source>
        <dbReference type="SAM" id="MobiDB-lite"/>
    </source>
</evidence>
<feature type="compositionally biased region" description="Polar residues" evidence="1">
    <location>
        <begin position="311"/>
        <end position="325"/>
    </location>
</feature>
<dbReference type="InterPro" id="IPR059166">
    <property type="entry name" value="PLD-like_cat"/>
</dbReference>
<reference evidence="2" key="1">
    <citation type="submission" date="2019-10" db="EMBL/GenBank/DDBJ databases">
        <title>Rhizobium leguminosarum symbiovar viciae collection.</title>
        <authorList>
            <person name="Boivin S."/>
            <person name="Lepetit M."/>
        </authorList>
    </citation>
    <scope>NUCLEOTIDE SEQUENCE</scope>
    <source>
        <strain evidence="2">L143</strain>
    </source>
</reference>
<comment type="caution">
    <text evidence="2">The sequence shown here is derived from an EMBL/GenBank/DDBJ whole genome shotgun (WGS) entry which is preliminary data.</text>
</comment>
<gene>
    <name evidence="2" type="ORF">GFL91_03865</name>
</gene>
<evidence type="ECO:0000313" key="2">
    <source>
        <dbReference type="EMBL" id="NKM44144.1"/>
    </source>
</evidence>
<feature type="region of interest" description="Disordered" evidence="1">
    <location>
        <begin position="311"/>
        <end position="338"/>
    </location>
</feature>
<dbReference type="CDD" id="cd09176">
    <property type="entry name" value="PLDc_unchar6"/>
    <property type="match status" value="1"/>
</dbReference>
<evidence type="ECO:0000313" key="3">
    <source>
        <dbReference type="Proteomes" id="UP000662259"/>
    </source>
</evidence>
<dbReference type="Gene3D" id="3.30.870.10">
    <property type="entry name" value="Endonuclease Chain A"/>
    <property type="match status" value="2"/>
</dbReference>
<dbReference type="EMBL" id="WIEZ01000002">
    <property type="protein sequence ID" value="NKM44144.1"/>
    <property type="molecule type" value="Genomic_DNA"/>
</dbReference>
<organism evidence="2 3">
    <name type="scientific">Rhizobium leguminosarum bv. viciae</name>
    <dbReference type="NCBI Taxonomy" id="387"/>
    <lineage>
        <taxon>Bacteria</taxon>
        <taxon>Pseudomonadati</taxon>
        <taxon>Pseudomonadota</taxon>
        <taxon>Alphaproteobacteria</taxon>
        <taxon>Hyphomicrobiales</taxon>
        <taxon>Rhizobiaceae</taxon>
        <taxon>Rhizobium/Agrobacterium group</taxon>
        <taxon>Rhizobium</taxon>
    </lineage>
</organism>